<dbReference type="Proteomes" id="UP000324800">
    <property type="component" value="Unassembled WGS sequence"/>
</dbReference>
<comment type="caution">
    <text evidence="1">The sequence shown here is derived from an EMBL/GenBank/DDBJ whole genome shotgun (WGS) entry which is preliminary data.</text>
</comment>
<gene>
    <name evidence="1" type="ORF">EZS28_001534</name>
</gene>
<accession>A0A5J4X6R5</accession>
<reference evidence="1 2" key="1">
    <citation type="submission" date="2019-03" db="EMBL/GenBank/DDBJ databases">
        <title>Single cell metagenomics reveals metabolic interactions within the superorganism composed of flagellate Streblomastix strix and complex community of Bacteroidetes bacteria on its surface.</title>
        <authorList>
            <person name="Treitli S.C."/>
            <person name="Kolisko M."/>
            <person name="Husnik F."/>
            <person name="Keeling P."/>
            <person name="Hampl V."/>
        </authorList>
    </citation>
    <scope>NUCLEOTIDE SEQUENCE [LARGE SCALE GENOMIC DNA]</scope>
    <source>
        <strain evidence="1">ST1C</strain>
    </source>
</reference>
<proteinExistence type="predicted"/>
<name>A0A5J4X6R5_9EUKA</name>
<sequence length="361" mass="42631">MIVIAYRILFAGKAIPELQKFIKRREVHCVESPNPINYFIEALSYLSMPDSETNRYRSQNRVAEGIRFIIQHYSLSGNSAKCRDVQNFLNDFKRFDLPADGEKIAKRMNINICVYAYKEDEQCNSFYLDHVIKALNYILDENETQKHQQVKDIVQYVRFMTVERNINKYFGKNRDEKDETVATTIQYKSGIRTIYYDLHQGPSFIEQWLEEVFKAAEQIKYDNMYNDDPEVPYEIPVPVIDWHIVQGGYLGDFSHIKRVEVMHKISNVKIQFLDIGMFMTKMSLKEVAESFGAGNKQDLKGIFTYNAFKYDNYNEILSKSEPFAQTDFLNLLKEQTLSDKEYKIYLDDCKKFKTRQEYLQI</sequence>
<evidence type="ECO:0000313" key="1">
    <source>
        <dbReference type="EMBL" id="KAA6402941.1"/>
    </source>
</evidence>
<dbReference type="AlphaFoldDB" id="A0A5J4X6R5"/>
<protein>
    <submittedName>
        <fullName evidence="1">Uncharacterized protein</fullName>
    </submittedName>
</protein>
<evidence type="ECO:0000313" key="2">
    <source>
        <dbReference type="Proteomes" id="UP000324800"/>
    </source>
</evidence>
<dbReference type="EMBL" id="SNRW01000161">
    <property type="protein sequence ID" value="KAA6402941.1"/>
    <property type="molecule type" value="Genomic_DNA"/>
</dbReference>
<organism evidence="1 2">
    <name type="scientific">Streblomastix strix</name>
    <dbReference type="NCBI Taxonomy" id="222440"/>
    <lineage>
        <taxon>Eukaryota</taxon>
        <taxon>Metamonada</taxon>
        <taxon>Preaxostyla</taxon>
        <taxon>Oxymonadida</taxon>
        <taxon>Streblomastigidae</taxon>
        <taxon>Streblomastix</taxon>
    </lineage>
</organism>